<reference evidence="2 3" key="1">
    <citation type="journal article" date="2016" name="Nat. Commun.">
        <title>Thousands of microbial genomes shed light on interconnected biogeochemical processes in an aquifer system.</title>
        <authorList>
            <person name="Anantharaman K."/>
            <person name="Brown C.T."/>
            <person name="Hug L.A."/>
            <person name="Sharon I."/>
            <person name="Castelle C.J."/>
            <person name="Probst A.J."/>
            <person name="Thomas B.C."/>
            <person name="Singh A."/>
            <person name="Wilkins M.J."/>
            <person name="Karaoz U."/>
            <person name="Brodie E.L."/>
            <person name="Williams K.H."/>
            <person name="Hubbard S.S."/>
            <person name="Banfield J.F."/>
        </authorList>
    </citation>
    <scope>NUCLEOTIDE SEQUENCE [LARGE SCALE GENOMIC DNA]</scope>
</reference>
<keyword evidence="1" id="KW-0812">Transmembrane</keyword>
<name>A0A1F7IIC4_9BACT</name>
<dbReference type="AlphaFoldDB" id="A0A1F7IIC4"/>
<accession>A0A1F7IIC4</accession>
<proteinExistence type="predicted"/>
<dbReference type="EMBL" id="MGAI01000059">
    <property type="protein sequence ID" value="OGK43094.1"/>
    <property type="molecule type" value="Genomic_DNA"/>
</dbReference>
<evidence type="ECO:0000313" key="3">
    <source>
        <dbReference type="Proteomes" id="UP000178040"/>
    </source>
</evidence>
<organism evidence="2 3">
    <name type="scientific">Candidatus Roizmanbacteria bacterium RIFCSPLOWO2_01_FULL_37_16</name>
    <dbReference type="NCBI Taxonomy" id="1802058"/>
    <lineage>
        <taxon>Bacteria</taxon>
        <taxon>Candidatus Roizmaniibacteriota</taxon>
    </lineage>
</organism>
<protein>
    <submittedName>
        <fullName evidence="2">Uncharacterized protein</fullName>
    </submittedName>
</protein>
<sequence length="216" mass="25133">MADLGGVPQARRIFPACRWFEHLREGKIWQNLLCLNYYFKVKIWNRAFIIKNMDLTNLQNFIKSKWFPVAAIGLVFFLIILIALSSASKKTQPFPGAEPTLPPQQSIQSDTLITSSPSQSAEVQKAIEEQLKVDQDYASWQKEISDIYPWRKKLPLTSEKYYVYFDLEKKIFIGRIYPNSGDDVEQIKSEVLQRLKEEKGIPTDNYTFSWNIFPAK</sequence>
<feature type="transmembrane region" description="Helical" evidence="1">
    <location>
        <begin position="66"/>
        <end position="84"/>
    </location>
</feature>
<comment type="caution">
    <text evidence="2">The sequence shown here is derived from an EMBL/GenBank/DDBJ whole genome shotgun (WGS) entry which is preliminary data.</text>
</comment>
<evidence type="ECO:0000313" key="2">
    <source>
        <dbReference type="EMBL" id="OGK43094.1"/>
    </source>
</evidence>
<keyword evidence="1" id="KW-1133">Transmembrane helix</keyword>
<keyword evidence="1" id="KW-0472">Membrane</keyword>
<dbReference type="Proteomes" id="UP000178040">
    <property type="component" value="Unassembled WGS sequence"/>
</dbReference>
<evidence type="ECO:0000256" key="1">
    <source>
        <dbReference type="SAM" id="Phobius"/>
    </source>
</evidence>
<gene>
    <name evidence="2" type="ORF">A3B40_02435</name>
</gene>